<dbReference type="AlphaFoldDB" id="M2SPL6"/>
<evidence type="ECO:0000313" key="4">
    <source>
        <dbReference type="Proteomes" id="UP000016934"/>
    </source>
</evidence>
<evidence type="ECO:0000256" key="1">
    <source>
        <dbReference type="SAM" id="MobiDB-lite"/>
    </source>
</evidence>
<reference evidence="3 4" key="1">
    <citation type="journal article" date="2012" name="PLoS Pathog.">
        <title>Diverse lifestyles and strategies of plant pathogenesis encoded in the genomes of eighteen Dothideomycetes fungi.</title>
        <authorList>
            <person name="Ohm R.A."/>
            <person name="Feau N."/>
            <person name="Henrissat B."/>
            <person name="Schoch C.L."/>
            <person name="Horwitz B.A."/>
            <person name="Barry K.W."/>
            <person name="Condon B.J."/>
            <person name="Copeland A.C."/>
            <person name="Dhillon B."/>
            <person name="Glaser F."/>
            <person name="Hesse C.N."/>
            <person name="Kosti I."/>
            <person name="LaButti K."/>
            <person name="Lindquist E.A."/>
            <person name="Lucas S."/>
            <person name="Salamov A.A."/>
            <person name="Bradshaw R.E."/>
            <person name="Ciuffetti L."/>
            <person name="Hamelin R.C."/>
            <person name="Kema G.H.J."/>
            <person name="Lawrence C."/>
            <person name="Scott J.A."/>
            <person name="Spatafora J.W."/>
            <person name="Turgeon B.G."/>
            <person name="de Wit P.J.G.M."/>
            <person name="Zhong S."/>
            <person name="Goodwin S.B."/>
            <person name="Grigoriev I.V."/>
        </authorList>
    </citation>
    <scope>NUCLEOTIDE SEQUENCE [LARGE SCALE GENOMIC DNA]</scope>
    <source>
        <strain evidence="4">ND90Pr / ATCC 201652</strain>
    </source>
</reference>
<feature type="compositionally biased region" description="Polar residues" evidence="1">
    <location>
        <begin position="7"/>
        <end position="27"/>
    </location>
</feature>
<protein>
    <submittedName>
        <fullName evidence="3">Uncharacterized protein</fullName>
    </submittedName>
</protein>
<accession>M2SPL6</accession>
<organism evidence="3 4">
    <name type="scientific">Cochliobolus sativus (strain ND90Pr / ATCC 201652)</name>
    <name type="common">Common root rot and spot blotch fungus</name>
    <name type="synonym">Bipolaris sorokiniana</name>
    <dbReference type="NCBI Taxonomy" id="665912"/>
    <lineage>
        <taxon>Eukaryota</taxon>
        <taxon>Fungi</taxon>
        <taxon>Dikarya</taxon>
        <taxon>Ascomycota</taxon>
        <taxon>Pezizomycotina</taxon>
        <taxon>Dothideomycetes</taxon>
        <taxon>Pleosporomycetidae</taxon>
        <taxon>Pleosporales</taxon>
        <taxon>Pleosporineae</taxon>
        <taxon>Pleosporaceae</taxon>
        <taxon>Bipolaris</taxon>
    </lineage>
</organism>
<dbReference type="EMBL" id="KB445637">
    <property type="protein sequence ID" value="EMD69148.1"/>
    <property type="molecule type" value="Genomic_DNA"/>
</dbReference>
<reference evidence="4" key="2">
    <citation type="journal article" date="2013" name="PLoS Genet.">
        <title>Comparative genome structure, secondary metabolite, and effector coding capacity across Cochliobolus pathogens.</title>
        <authorList>
            <person name="Condon B.J."/>
            <person name="Leng Y."/>
            <person name="Wu D."/>
            <person name="Bushley K.E."/>
            <person name="Ohm R.A."/>
            <person name="Otillar R."/>
            <person name="Martin J."/>
            <person name="Schackwitz W."/>
            <person name="Grimwood J."/>
            <person name="MohdZainudin N."/>
            <person name="Xue C."/>
            <person name="Wang R."/>
            <person name="Manning V.A."/>
            <person name="Dhillon B."/>
            <person name="Tu Z.J."/>
            <person name="Steffenson B.J."/>
            <person name="Salamov A."/>
            <person name="Sun H."/>
            <person name="Lowry S."/>
            <person name="LaButti K."/>
            <person name="Han J."/>
            <person name="Copeland A."/>
            <person name="Lindquist E."/>
            <person name="Barry K."/>
            <person name="Schmutz J."/>
            <person name="Baker S.E."/>
            <person name="Ciuffetti L.M."/>
            <person name="Grigoriev I.V."/>
            <person name="Zhong S."/>
            <person name="Turgeon B.G."/>
        </authorList>
    </citation>
    <scope>NUCLEOTIDE SEQUENCE [LARGE SCALE GENOMIC DNA]</scope>
    <source>
        <strain evidence="4">ND90Pr / ATCC 201652</strain>
    </source>
</reference>
<proteinExistence type="predicted"/>
<sequence length="127" mass="14424">MLPPHAFSSSSPVPGPSQATATPSLSRPSWTRQDVLALGGVCLAMITVLVALLGVLMSPLSLRKWLRRPFYWITRRLWPNTEYLPLSSPSSYSPMIIENWKNTDPRAVRQLWQELYNESLRVRRGGF</sequence>
<dbReference type="GeneID" id="19134333"/>
<evidence type="ECO:0000256" key="2">
    <source>
        <dbReference type="SAM" id="Phobius"/>
    </source>
</evidence>
<keyword evidence="2" id="KW-1133">Transmembrane helix</keyword>
<keyword evidence="2" id="KW-0812">Transmembrane</keyword>
<dbReference type="OMA" id="VCLAMIT"/>
<feature type="transmembrane region" description="Helical" evidence="2">
    <location>
        <begin position="35"/>
        <end position="58"/>
    </location>
</feature>
<gene>
    <name evidence="3" type="ORF">COCSADRAFT_206831</name>
</gene>
<keyword evidence="4" id="KW-1185">Reference proteome</keyword>
<name>M2SPL6_COCSN</name>
<dbReference type="HOGENOM" id="CLU_1916870_0_0_1"/>
<dbReference type="KEGG" id="bsc:COCSADRAFT_206831"/>
<feature type="region of interest" description="Disordered" evidence="1">
    <location>
        <begin position="1"/>
        <end position="27"/>
    </location>
</feature>
<dbReference type="Proteomes" id="UP000016934">
    <property type="component" value="Unassembled WGS sequence"/>
</dbReference>
<dbReference type="OrthoDB" id="3692621at2759"/>
<dbReference type="RefSeq" id="XP_007694560.1">
    <property type="nucleotide sequence ID" value="XM_007696370.1"/>
</dbReference>
<evidence type="ECO:0000313" key="3">
    <source>
        <dbReference type="EMBL" id="EMD69148.1"/>
    </source>
</evidence>
<keyword evidence="2" id="KW-0472">Membrane</keyword>